<dbReference type="Proteomes" id="UP000587002">
    <property type="component" value="Unassembled WGS sequence"/>
</dbReference>
<reference evidence="2 3" key="1">
    <citation type="submission" date="2020-07" db="EMBL/GenBank/DDBJ databases">
        <title>Sequencing the genomes of 1000 actinobacteria strains.</title>
        <authorList>
            <person name="Klenk H.-P."/>
        </authorList>
    </citation>
    <scope>NUCLEOTIDE SEQUENCE [LARGE SCALE GENOMIC DNA]</scope>
    <source>
        <strain evidence="2 3">DSM 44065</strain>
    </source>
</reference>
<protein>
    <recommendedName>
        <fullName evidence="1">DUF397 domain-containing protein</fullName>
    </recommendedName>
</protein>
<sequence length="74" mass="8029">MNNEDVPPAHVFTTRWKKAARSQGENACVEVASAPGLTGVRDSKQGGRGPVLAFERETWEAFLGQLKAGLFDAR</sequence>
<name>A0A853AM58_9PSEU</name>
<proteinExistence type="predicted"/>
<feature type="domain" description="DUF397" evidence="1">
    <location>
        <begin position="15"/>
        <end position="67"/>
    </location>
</feature>
<evidence type="ECO:0000313" key="2">
    <source>
        <dbReference type="EMBL" id="NYI85165.1"/>
    </source>
</evidence>
<evidence type="ECO:0000259" key="1">
    <source>
        <dbReference type="Pfam" id="PF04149"/>
    </source>
</evidence>
<dbReference type="EMBL" id="JACCFJ010000001">
    <property type="protein sequence ID" value="NYI85165.1"/>
    <property type="molecule type" value="Genomic_DNA"/>
</dbReference>
<accession>A0A853AM58</accession>
<gene>
    <name evidence="2" type="ORF">HNR68_003795</name>
</gene>
<dbReference type="RefSeq" id="WP_343050246.1">
    <property type="nucleotide sequence ID" value="NZ_BAABFH010000001.1"/>
</dbReference>
<evidence type="ECO:0000313" key="3">
    <source>
        <dbReference type="Proteomes" id="UP000587002"/>
    </source>
</evidence>
<organism evidence="2 3">
    <name type="scientific">Saccharopolyspora hordei</name>
    <dbReference type="NCBI Taxonomy" id="1838"/>
    <lineage>
        <taxon>Bacteria</taxon>
        <taxon>Bacillati</taxon>
        <taxon>Actinomycetota</taxon>
        <taxon>Actinomycetes</taxon>
        <taxon>Pseudonocardiales</taxon>
        <taxon>Pseudonocardiaceae</taxon>
        <taxon>Saccharopolyspora</taxon>
    </lineage>
</organism>
<comment type="caution">
    <text evidence="2">The sequence shown here is derived from an EMBL/GenBank/DDBJ whole genome shotgun (WGS) entry which is preliminary data.</text>
</comment>
<keyword evidence="3" id="KW-1185">Reference proteome</keyword>
<dbReference type="AlphaFoldDB" id="A0A853AM58"/>
<dbReference type="InterPro" id="IPR007278">
    <property type="entry name" value="DUF397"/>
</dbReference>
<dbReference type="Pfam" id="PF04149">
    <property type="entry name" value="DUF397"/>
    <property type="match status" value="1"/>
</dbReference>